<feature type="region of interest" description="Disordered" evidence="1">
    <location>
        <begin position="352"/>
        <end position="406"/>
    </location>
</feature>
<feature type="domain" description="DUF7102" evidence="2">
    <location>
        <begin position="486"/>
        <end position="688"/>
    </location>
</feature>
<evidence type="ECO:0000313" key="4">
    <source>
        <dbReference type="EMBL" id="CEL09439.1"/>
    </source>
</evidence>
<dbReference type="InterPro" id="IPR055528">
    <property type="entry name" value="DUF7102"/>
</dbReference>
<evidence type="ECO:0000256" key="1">
    <source>
        <dbReference type="SAM" id="MobiDB-lite"/>
    </source>
</evidence>
<dbReference type="AlphaFoldDB" id="A0A0U5GHZ6"/>
<dbReference type="OrthoDB" id="3647246at2759"/>
<dbReference type="Pfam" id="PF23394">
    <property type="entry name" value="DUF7102"/>
    <property type="match status" value="1"/>
</dbReference>
<feature type="compositionally biased region" description="Polar residues" evidence="1">
    <location>
        <begin position="353"/>
        <end position="372"/>
    </location>
</feature>
<evidence type="ECO:0000313" key="5">
    <source>
        <dbReference type="Proteomes" id="UP000054771"/>
    </source>
</evidence>
<feature type="domain" description="SAM-like" evidence="3">
    <location>
        <begin position="718"/>
        <end position="792"/>
    </location>
</feature>
<evidence type="ECO:0000259" key="2">
    <source>
        <dbReference type="Pfam" id="PF23394"/>
    </source>
</evidence>
<organism evidence="4 5">
    <name type="scientific">Aspergillus calidoustus</name>
    <dbReference type="NCBI Taxonomy" id="454130"/>
    <lineage>
        <taxon>Eukaryota</taxon>
        <taxon>Fungi</taxon>
        <taxon>Dikarya</taxon>
        <taxon>Ascomycota</taxon>
        <taxon>Pezizomycotina</taxon>
        <taxon>Eurotiomycetes</taxon>
        <taxon>Eurotiomycetidae</taxon>
        <taxon>Eurotiales</taxon>
        <taxon>Aspergillaceae</taxon>
        <taxon>Aspergillus</taxon>
        <taxon>Aspergillus subgen. Nidulantes</taxon>
    </lineage>
</organism>
<reference evidence="5" key="1">
    <citation type="journal article" date="2016" name="Genome Announc.">
        <title>Draft genome sequences of fungus Aspergillus calidoustus.</title>
        <authorList>
            <person name="Horn F."/>
            <person name="Linde J."/>
            <person name="Mattern D.J."/>
            <person name="Walther G."/>
            <person name="Guthke R."/>
            <person name="Scherlach K."/>
            <person name="Martin K."/>
            <person name="Brakhage A.A."/>
            <person name="Petzke L."/>
            <person name="Valiante V."/>
        </authorList>
    </citation>
    <scope>NUCLEOTIDE SEQUENCE [LARGE SCALE GENOMIC DNA]</scope>
    <source>
        <strain evidence="5">SF006504</strain>
    </source>
</reference>
<protein>
    <submittedName>
        <fullName evidence="4">Uncharacterized protein</fullName>
    </submittedName>
</protein>
<dbReference type="Proteomes" id="UP000054771">
    <property type="component" value="Unassembled WGS sequence"/>
</dbReference>
<dbReference type="InterPro" id="IPR057559">
    <property type="entry name" value="SAM_6"/>
</dbReference>
<dbReference type="EMBL" id="CDMC01000014">
    <property type="protein sequence ID" value="CEL09439.1"/>
    <property type="molecule type" value="Genomic_DNA"/>
</dbReference>
<evidence type="ECO:0000259" key="3">
    <source>
        <dbReference type="Pfam" id="PF23395"/>
    </source>
</evidence>
<gene>
    <name evidence="4" type="ORF">ASPCAL12574</name>
</gene>
<name>A0A0U5GHZ6_ASPCI</name>
<dbReference type="Pfam" id="PF23395">
    <property type="entry name" value="SAM_6"/>
    <property type="match status" value="1"/>
</dbReference>
<proteinExistence type="predicted"/>
<sequence length="809" mass="90597">MSARTVESLDCPSGRSPSTSLELRLFAYHQSDDPSFARASDTTTATRGRAAMESSLLGYARFHGIASSFLEIDPFDHVDFSHIALRDDTLSEAVQSECLNRLNDARVSLEQSLYQDKLHVSQRAGRLLSSIVRESQAKSPSIDWKEIFPAFRRIDNIKLNAPIFPMEDKRKTQRYTSHDIKSQVSKEPFKTDSTDATSFMTIINADDFSLLEKIREEKLVCTRDSVALMQHARVSGETPVKELEEELGRLMEISRKDIGKPLPPLLVPLCPGYFPLSPALVSDEHMLPSPVASELVDMDIDMDLDRFRPGLRMSGVEDPVLSDNESPGVVAETSTAMVAAPCDNLWPSPKRGSLSNTAACQPSALPQSLTSTSRKELVPQKRRSDRNLRFGQQHSRPPVPRGNLGSLASFMETRGKVTRDKVPAESSYSIRQKESEQAAHENISNVTTSCMVTPPQKGNLPKKKPNIQPGHWQETPEIQNQYGGLVLFISTALLKTHFKVLQHIEQKERPPKVIYRDYAPVPTPKNQQKYRSIQFTSNSQPQYQRSALYPPPEEADIVLSAKTGIILTTTQAAMQQYLPGHKPTSIPLNCPKSMNSPLRERIFRLSSRYEQLYIFLSHGAKQSKSPKLRALGLQISADKYLLSSLTTLTAFCTSLSKHATIVPLIVPSDPEKIAGWILGFAHKYACQLPPPRSHSQYINAFTPVNPKPQLDLWLGDVKESVWELFLRRMGLNPFAAQVILAILRRENEADNSTHENRASCLARFVEMSSEERKALFGGLLGGNVLGRVESIIEKDWQCDWALDFERLVE</sequence>
<accession>A0A0U5GHZ6</accession>
<keyword evidence="5" id="KW-1185">Reference proteome</keyword>